<keyword evidence="3" id="KW-1003">Cell membrane</keyword>
<feature type="domain" description="Ionotropic glutamate receptor C-terminal" evidence="10">
    <location>
        <begin position="308"/>
        <end position="584"/>
    </location>
</feature>
<sequence length="609" mass="68423">MVLFVRRPCNSEIEDLYLDAIFSAAKSSGLYSFNLPVFSCLFNILSPNHSEVFRLSKNCAVGIIILTKHVMGFSEENLFHFLQPTPRHSNILRGSEDFFIFLTNSRLLAKTAITSQKIGAKLKFKVAFYPTRNSIAMKSTGRFETINSLDLNSLLFQNGAKKLFSLYPYNLKDLINGYTVKVSVPYYTTYFTWGYDANGNPKLISGTFYMEWLETLKVKYNFTTDYFLTSEGGSSATQHGSGVNESWAGGVGDVLNGIADISFNIAHTLERHGVVEWATPFFYSGIVFVVRKGKIQYPKNIILCPFTLEVWLIIGACISATVIFMKMFERMEAKHPVSEREISTDWIKMIGYVFATLLEQSRKLKKRNGTPFRIFTGFWLLFALVMATAFKAKLTLLMGFPNALSFATTFEQLAASEFSIGINGAGKAERTYTLFSSGHIKSYKKIFRRAKLFPDSYQCVSEAAARPFACIVTEGVASRSIAKVDQSRQLQISKEVANFVEGGVIYQREWKFGALFDYTIQNLKMMGLLAKYKSIDREPTSTSSTERAYSKDGIGSISTVEDSGQSAFKMKEALSCFVYLIVGLLLACLIFCLEKGVKWYIVSNALTTY</sequence>
<gene>
    <name evidence="11" type="ORF">ODALV1_LOCUS30950</name>
</gene>
<dbReference type="InterPro" id="IPR001320">
    <property type="entry name" value="Iontro_rcpt_C"/>
</dbReference>
<dbReference type="Proteomes" id="UP001642540">
    <property type="component" value="Unassembled WGS sequence"/>
</dbReference>
<dbReference type="PANTHER" id="PTHR42643:SF24">
    <property type="entry name" value="IONOTROPIC RECEPTOR 60A"/>
    <property type="match status" value="1"/>
</dbReference>
<evidence type="ECO:0000256" key="2">
    <source>
        <dbReference type="ARBA" id="ARBA00008685"/>
    </source>
</evidence>
<keyword evidence="8" id="KW-0325">Glycoprotein</keyword>
<evidence type="ECO:0000256" key="5">
    <source>
        <dbReference type="ARBA" id="ARBA00022989"/>
    </source>
</evidence>
<dbReference type="EMBL" id="CAXLJM020000164">
    <property type="protein sequence ID" value="CAL8146835.1"/>
    <property type="molecule type" value="Genomic_DNA"/>
</dbReference>
<dbReference type="SUPFAM" id="SSF53850">
    <property type="entry name" value="Periplasmic binding protein-like II"/>
    <property type="match status" value="1"/>
</dbReference>
<feature type="transmembrane region" description="Helical" evidence="9">
    <location>
        <begin position="372"/>
        <end position="390"/>
    </location>
</feature>
<comment type="similarity">
    <text evidence="2">Belongs to the glutamate-gated ion channel (TC 1.A.10.1) family.</text>
</comment>
<evidence type="ECO:0000259" key="10">
    <source>
        <dbReference type="Pfam" id="PF00060"/>
    </source>
</evidence>
<accession>A0ABP1S8L0</accession>
<dbReference type="Gene3D" id="3.40.190.10">
    <property type="entry name" value="Periplasmic binding protein-like II"/>
    <property type="match status" value="1"/>
</dbReference>
<feature type="transmembrane region" description="Helical" evidence="9">
    <location>
        <begin position="577"/>
        <end position="593"/>
    </location>
</feature>
<keyword evidence="6 9" id="KW-0472">Membrane</keyword>
<reference evidence="11 12" key="1">
    <citation type="submission" date="2024-08" db="EMBL/GenBank/DDBJ databases">
        <authorList>
            <person name="Cucini C."/>
            <person name="Frati F."/>
        </authorList>
    </citation>
    <scope>NUCLEOTIDE SEQUENCE [LARGE SCALE GENOMIC DNA]</scope>
</reference>
<comment type="caution">
    <text evidence="11">The sequence shown here is derived from an EMBL/GenBank/DDBJ whole genome shotgun (WGS) entry which is preliminary data.</text>
</comment>
<evidence type="ECO:0000256" key="9">
    <source>
        <dbReference type="SAM" id="Phobius"/>
    </source>
</evidence>
<dbReference type="Pfam" id="PF00060">
    <property type="entry name" value="Lig_chan"/>
    <property type="match status" value="1"/>
</dbReference>
<evidence type="ECO:0000256" key="7">
    <source>
        <dbReference type="ARBA" id="ARBA00023170"/>
    </source>
</evidence>
<evidence type="ECO:0000313" key="12">
    <source>
        <dbReference type="Proteomes" id="UP001642540"/>
    </source>
</evidence>
<evidence type="ECO:0000256" key="3">
    <source>
        <dbReference type="ARBA" id="ARBA00022475"/>
    </source>
</evidence>
<evidence type="ECO:0000313" key="11">
    <source>
        <dbReference type="EMBL" id="CAL8146835.1"/>
    </source>
</evidence>
<organism evidence="11 12">
    <name type="scientific">Orchesella dallaii</name>
    <dbReference type="NCBI Taxonomy" id="48710"/>
    <lineage>
        <taxon>Eukaryota</taxon>
        <taxon>Metazoa</taxon>
        <taxon>Ecdysozoa</taxon>
        <taxon>Arthropoda</taxon>
        <taxon>Hexapoda</taxon>
        <taxon>Collembola</taxon>
        <taxon>Entomobryomorpha</taxon>
        <taxon>Entomobryoidea</taxon>
        <taxon>Orchesellidae</taxon>
        <taxon>Orchesellinae</taxon>
        <taxon>Orchesella</taxon>
    </lineage>
</organism>
<dbReference type="PANTHER" id="PTHR42643">
    <property type="entry name" value="IONOTROPIC RECEPTOR 20A-RELATED"/>
    <property type="match status" value="1"/>
</dbReference>
<protein>
    <recommendedName>
        <fullName evidence="10">Ionotropic glutamate receptor C-terminal domain-containing protein</fullName>
    </recommendedName>
</protein>
<keyword evidence="5 9" id="KW-1133">Transmembrane helix</keyword>
<keyword evidence="7" id="KW-0675">Receptor</keyword>
<comment type="subcellular location">
    <subcellularLocation>
        <location evidence="1">Cell membrane</location>
        <topology evidence="1">Multi-pass membrane protein</topology>
    </subcellularLocation>
</comment>
<evidence type="ECO:0000256" key="1">
    <source>
        <dbReference type="ARBA" id="ARBA00004651"/>
    </source>
</evidence>
<evidence type="ECO:0000256" key="8">
    <source>
        <dbReference type="ARBA" id="ARBA00023180"/>
    </source>
</evidence>
<keyword evidence="4 9" id="KW-0812">Transmembrane</keyword>
<evidence type="ECO:0000256" key="6">
    <source>
        <dbReference type="ARBA" id="ARBA00023136"/>
    </source>
</evidence>
<evidence type="ECO:0000256" key="4">
    <source>
        <dbReference type="ARBA" id="ARBA00022692"/>
    </source>
</evidence>
<keyword evidence="12" id="KW-1185">Reference proteome</keyword>
<name>A0ABP1S8L0_9HEXA</name>
<proteinExistence type="inferred from homology"/>
<dbReference type="Gene3D" id="1.10.287.70">
    <property type="match status" value="1"/>
</dbReference>
<dbReference type="InterPro" id="IPR052192">
    <property type="entry name" value="Insect_Ionotropic_Sensory_Rcpt"/>
</dbReference>
<feature type="transmembrane region" description="Helical" evidence="9">
    <location>
        <begin position="306"/>
        <end position="325"/>
    </location>
</feature>